<proteinExistence type="predicted"/>
<feature type="region of interest" description="Disordered" evidence="1">
    <location>
        <begin position="214"/>
        <end position="555"/>
    </location>
</feature>
<evidence type="ECO:0000313" key="4">
    <source>
        <dbReference type="Proteomes" id="UP001500325"/>
    </source>
</evidence>
<dbReference type="SMART" id="SM00065">
    <property type="entry name" value="GAF"/>
    <property type="match status" value="1"/>
</dbReference>
<dbReference type="InterPro" id="IPR003018">
    <property type="entry name" value="GAF"/>
</dbReference>
<feature type="domain" description="ANTAR" evidence="2">
    <location>
        <begin position="169"/>
        <end position="230"/>
    </location>
</feature>
<sequence length="555" mass="56966">MHPDDPGIVGLTLQVGRTAVAGADLTSLLSSVCTALPTTLGVSGAAIVLVDSPDRVAGVAGVSASDTAAGRLGEMELRAGTGPVQGAVRSGRPMVTPDLTRIGPPELAAAAADTGLTCSVVVPLVVDGEPVGGLQLFGHPGRPVGDGHVDAVAGLAEVLSARIADVWALRRLTATVARLTAEHEAALPVAHATGMLAERYRTDVEEAARYLASRARKGGVEPAEAARAVLDRTDDRAAAGEDPPTEVLRVVAPDGRGEGPAGRREGPAERAEGPAGRGEAPAGRGAAPRTGGNPIPSQRRPEEERSRSGGGRRRLADDHPAATGAPRSDAPAGRRAAPEAERSRGSRSEPRGPRDTGPREPRRSGAPAERRADAPGPGAPDALPPVPHAPPGPQPRHGGAAPSPGRRADRSAGHGEHGEHREPREQGGRRGHAERSGQGGHGAHGAHRPPSNPAPAAGGGKRRLREPAGEVLPGRDPWDLDQAALPGIATPERPGGRRRAEDRPDAPRVPQQREGERRAEERSAPGRRAAPSTPDAPPIPGSGAPRARHRRADIT</sequence>
<keyword evidence="4" id="KW-1185">Reference proteome</keyword>
<comment type="caution">
    <text evidence="3">The sequence shown here is derived from an EMBL/GenBank/DDBJ whole genome shotgun (WGS) entry which is preliminary data.</text>
</comment>
<dbReference type="SUPFAM" id="SSF55781">
    <property type="entry name" value="GAF domain-like"/>
    <property type="match status" value="1"/>
</dbReference>
<accession>A0ABP8XET7</accession>
<feature type="compositionally biased region" description="Basic residues" evidence="1">
    <location>
        <begin position="546"/>
        <end position="555"/>
    </location>
</feature>
<dbReference type="Proteomes" id="UP001500325">
    <property type="component" value="Unassembled WGS sequence"/>
</dbReference>
<dbReference type="Pfam" id="PF13185">
    <property type="entry name" value="GAF_2"/>
    <property type="match status" value="1"/>
</dbReference>
<evidence type="ECO:0000256" key="1">
    <source>
        <dbReference type="SAM" id="MobiDB-lite"/>
    </source>
</evidence>
<dbReference type="PROSITE" id="PS50921">
    <property type="entry name" value="ANTAR"/>
    <property type="match status" value="1"/>
</dbReference>
<reference evidence="4" key="1">
    <citation type="journal article" date="2019" name="Int. J. Syst. Evol. Microbiol.">
        <title>The Global Catalogue of Microorganisms (GCM) 10K type strain sequencing project: providing services to taxonomists for standard genome sequencing and annotation.</title>
        <authorList>
            <consortium name="The Broad Institute Genomics Platform"/>
            <consortium name="The Broad Institute Genome Sequencing Center for Infectious Disease"/>
            <person name="Wu L."/>
            <person name="Ma J."/>
        </authorList>
    </citation>
    <scope>NUCLEOTIDE SEQUENCE [LARGE SCALE GENOMIC DNA]</scope>
    <source>
        <strain evidence="4">JCM 18055</strain>
    </source>
</reference>
<protein>
    <recommendedName>
        <fullName evidence="2">ANTAR domain-containing protein</fullName>
    </recommendedName>
</protein>
<feature type="compositionally biased region" description="Basic and acidic residues" evidence="1">
    <location>
        <begin position="229"/>
        <end position="239"/>
    </location>
</feature>
<evidence type="ECO:0000259" key="2">
    <source>
        <dbReference type="PROSITE" id="PS50921"/>
    </source>
</evidence>
<organism evidence="3 4">
    <name type="scientific">Pseudonocardia yuanmonensis</name>
    <dbReference type="NCBI Taxonomy" id="1095914"/>
    <lineage>
        <taxon>Bacteria</taxon>
        <taxon>Bacillati</taxon>
        <taxon>Actinomycetota</taxon>
        <taxon>Actinomycetes</taxon>
        <taxon>Pseudonocardiales</taxon>
        <taxon>Pseudonocardiaceae</taxon>
        <taxon>Pseudonocardia</taxon>
    </lineage>
</organism>
<feature type="compositionally biased region" description="Basic and acidic residues" evidence="1">
    <location>
        <begin position="336"/>
        <end position="373"/>
    </location>
</feature>
<dbReference type="InterPro" id="IPR029016">
    <property type="entry name" value="GAF-like_dom_sf"/>
</dbReference>
<feature type="compositionally biased region" description="Pro residues" evidence="1">
    <location>
        <begin position="382"/>
        <end position="394"/>
    </location>
</feature>
<feature type="compositionally biased region" description="Basic and acidic residues" evidence="1">
    <location>
        <begin position="406"/>
        <end position="435"/>
    </location>
</feature>
<dbReference type="Gene3D" id="3.30.450.40">
    <property type="match status" value="1"/>
</dbReference>
<feature type="compositionally biased region" description="Low complexity" evidence="1">
    <location>
        <begin position="273"/>
        <end position="298"/>
    </location>
</feature>
<dbReference type="InterPro" id="IPR005561">
    <property type="entry name" value="ANTAR"/>
</dbReference>
<name>A0ABP8XET7_9PSEU</name>
<dbReference type="EMBL" id="BAABIC010000020">
    <property type="protein sequence ID" value="GAA4704441.1"/>
    <property type="molecule type" value="Genomic_DNA"/>
</dbReference>
<feature type="compositionally biased region" description="Basic and acidic residues" evidence="1">
    <location>
        <begin position="255"/>
        <end position="272"/>
    </location>
</feature>
<gene>
    <name evidence="3" type="ORF">GCM10023215_50160</name>
</gene>
<feature type="compositionally biased region" description="Basic and acidic residues" evidence="1">
    <location>
        <begin position="494"/>
        <end position="524"/>
    </location>
</feature>
<evidence type="ECO:0000313" key="3">
    <source>
        <dbReference type="EMBL" id="GAA4704441.1"/>
    </source>
</evidence>